<organism evidence="6 7">
    <name type="scientific">Kribbella koreensis</name>
    <dbReference type="NCBI Taxonomy" id="57909"/>
    <lineage>
        <taxon>Bacteria</taxon>
        <taxon>Bacillati</taxon>
        <taxon>Actinomycetota</taxon>
        <taxon>Actinomycetes</taxon>
        <taxon>Propionibacteriales</taxon>
        <taxon>Kribbellaceae</taxon>
        <taxon>Kribbella</taxon>
    </lineage>
</organism>
<keyword evidence="1" id="KW-0805">Transcription regulation</keyword>
<proteinExistence type="predicted"/>
<reference evidence="7" key="1">
    <citation type="journal article" date="2019" name="Int. J. Syst. Evol. Microbiol.">
        <title>The Global Catalogue of Microorganisms (GCM) 10K type strain sequencing project: providing services to taxonomists for standard genome sequencing and annotation.</title>
        <authorList>
            <consortium name="The Broad Institute Genomics Platform"/>
            <consortium name="The Broad Institute Genome Sequencing Center for Infectious Disease"/>
            <person name="Wu L."/>
            <person name="Ma J."/>
        </authorList>
    </citation>
    <scope>NUCLEOTIDE SEQUENCE [LARGE SCALE GENOMIC DNA]</scope>
    <source>
        <strain evidence="7">JCM 10977</strain>
    </source>
</reference>
<dbReference type="SUPFAM" id="SSF48498">
    <property type="entry name" value="Tetracyclin repressor-like, C-terminal domain"/>
    <property type="match status" value="1"/>
</dbReference>
<protein>
    <submittedName>
        <fullName evidence="6">TetR/AcrR family transcriptional regulator</fullName>
    </submittedName>
</protein>
<comment type="caution">
    <text evidence="6">The sequence shown here is derived from an EMBL/GenBank/DDBJ whole genome shotgun (WGS) entry which is preliminary data.</text>
</comment>
<evidence type="ECO:0000256" key="3">
    <source>
        <dbReference type="ARBA" id="ARBA00023163"/>
    </source>
</evidence>
<evidence type="ECO:0000259" key="4">
    <source>
        <dbReference type="Pfam" id="PF00440"/>
    </source>
</evidence>
<dbReference type="InterPro" id="IPR001647">
    <property type="entry name" value="HTH_TetR"/>
</dbReference>
<name>A0ABP4BL44_9ACTN</name>
<dbReference type="Pfam" id="PF16925">
    <property type="entry name" value="TetR_C_13"/>
    <property type="match status" value="1"/>
</dbReference>
<dbReference type="PANTHER" id="PTHR47506:SF3">
    <property type="entry name" value="HTH-TYPE TRANSCRIPTIONAL REGULATOR LMRA"/>
    <property type="match status" value="1"/>
</dbReference>
<dbReference type="SUPFAM" id="SSF46689">
    <property type="entry name" value="Homeodomain-like"/>
    <property type="match status" value="1"/>
</dbReference>
<evidence type="ECO:0000256" key="1">
    <source>
        <dbReference type="ARBA" id="ARBA00023015"/>
    </source>
</evidence>
<dbReference type="PANTHER" id="PTHR47506">
    <property type="entry name" value="TRANSCRIPTIONAL REGULATORY PROTEIN"/>
    <property type="match status" value="1"/>
</dbReference>
<dbReference type="Gene3D" id="1.10.357.10">
    <property type="entry name" value="Tetracycline Repressor, domain 2"/>
    <property type="match status" value="1"/>
</dbReference>
<keyword evidence="3" id="KW-0804">Transcription</keyword>
<evidence type="ECO:0000259" key="5">
    <source>
        <dbReference type="Pfam" id="PF16925"/>
    </source>
</evidence>
<dbReference type="InterPro" id="IPR009057">
    <property type="entry name" value="Homeodomain-like_sf"/>
</dbReference>
<dbReference type="EMBL" id="BAAAHK010000013">
    <property type="protein sequence ID" value="GAA0951414.1"/>
    <property type="molecule type" value="Genomic_DNA"/>
</dbReference>
<keyword evidence="7" id="KW-1185">Reference proteome</keyword>
<feature type="domain" description="HTH tetR-type" evidence="4">
    <location>
        <begin position="18"/>
        <end position="65"/>
    </location>
</feature>
<gene>
    <name evidence="6" type="ORF">GCM10009554_52800</name>
</gene>
<dbReference type="Proteomes" id="UP001500542">
    <property type="component" value="Unassembled WGS sequence"/>
</dbReference>
<evidence type="ECO:0000313" key="7">
    <source>
        <dbReference type="Proteomes" id="UP001500542"/>
    </source>
</evidence>
<dbReference type="InterPro" id="IPR036271">
    <property type="entry name" value="Tet_transcr_reg_TetR-rel_C_sf"/>
</dbReference>
<dbReference type="RefSeq" id="WP_343975554.1">
    <property type="nucleotide sequence ID" value="NZ_BAAAHK010000013.1"/>
</dbReference>
<accession>A0ABP4BL44</accession>
<feature type="domain" description="Tetracyclin repressor-like C-terminal" evidence="5">
    <location>
        <begin position="104"/>
        <end position="189"/>
    </location>
</feature>
<evidence type="ECO:0000256" key="2">
    <source>
        <dbReference type="ARBA" id="ARBA00023125"/>
    </source>
</evidence>
<keyword evidence="2" id="KW-0238">DNA-binding</keyword>
<evidence type="ECO:0000313" key="6">
    <source>
        <dbReference type="EMBL" id="GAA0951414.1"/>
    </source>
</evidence>
<dbReference type="InterPro" id="IPR011075">
    <property type="entry name" value="TetR_C"/>
</dbReference>
<dbReference type="Pfam" id="PF00440">
    <property type="entry name" value="TetR_N"/>
    <property type="match status" value="1"/>
</dbReference>
<sequence length="202" mass="22175">MAAPKRLTPKGAATRDRIVAGAAELLRRQSVVTTTLDDVLAHTRSSKSQLFHYFPDGKDQLLLAVAQYEADRVIDEQQPQLSNLGSWEAWQEWREVVVERYRSLGDNCPMGTLFLQVGRNSPGAQAIVRQLLTDWQRYLATGLEALQANGHLGPIDIDQASAALLAGIQGGVAIMLSTGQTTYLEAAIDQWLARLRQADAHA</sequence>